<reference evidence="2 3" key="1">
    <citation type="journal article" date="2016" name="Proc. Natl. Acad. Sci. U.S.A.">
        <title>Lipid metabolic changes in an early divergent fungus govern the establishment of a mutualistic symbiosis with endobacteria.</title>
        <authorList>
            <person name="Lastovetsky O.A."/>
            <person name="Gaspar M.L."/>
            <person name="Mondo S.J."/>
            <person name="LaButti K.M."/>
            <person name="Sandor L."/>
            <person name="Grigoriev I.V."/>
            <person name="Henry S.A."/>
            <person name="Pawlowska T.E."/>
        </authorList>
    </citation>
    <scope>NUCLEOTIDE SEQUENCE [LARGE SCALE GENOMIC DNA]</scope>
    <source>
        <strain evidence="2 3">ATCC 11559</strain>
    </source>
</reference>
<protein>
    <submittedName>
        <fullName evidence="2">Uncharacterized protein</fullName>
    </submittedName>
</protein>
<dbReference type="AlphaFoldDB" id="A0A1X0RWM8"/>
<sequence>MAVEPVSNDLHVTELLKRIGKEKNWSDKDVENDLLILEKNRIVTVNDLRSLSRESWSQIELLPLVKDLLRSAIDPNWLTSDQYQAKSTVTNVDNNHEEQEEEKKDKKKEKKKDKKKNKDKKKHILNLGEPVVPTVLNERKPVLEDMVLSEDPLTIENTIRNGTTAELSAMHITDDHSSESEDEPASPSEADVPTRRKSVTFSDEQPTVGVAASEGAEKKKEKKEKKDKKKKDKKKKSAMASTNITSGYSSFKSHPYTNHPIVKFKKMKLKHTKRLPPAPANDNFLQGLHDKLMANRIEQS</sequence>
<name>A0A1X0RWM8_RHIZD</name>
<accession>A0A1X0RWM8</accession>
<dbReference type="Proteomes" id="UP000242381">
    <property type="component" value="Unassembled WGS sequence"/>
</dbReference>
<feature type="compositionally biased region" description="Polar residues" evidence="1">
    <location>
        <begin position="239"/>
        <end position="256"/>
    </location>
</feature>
<gene>
    <name evidence="2" type="ORF">BCV71DRAFT_265653</name>
</gene>
<evidence type="ECO:0000313" key="3">
    <source>
        <dbReference type="Proteomes" id="UP000242381"/>
    </source>
</evidence>
<dbReference type="EMBL" id="KV921385">
    <property type="protein sequence ID" value="ORE16462.1"/>
    <property type="molecule type" value="Genomic_DNA"/>
</dbReference>
<dbReference type="VEuPathDB" id="FungiDB:BCV72DRAFT_309679"/>
<feature type="compositionally biased region" description="Basic residues" evidence="1">
    <location>
        <begin position="105"/>
        <end position="124"/>
    </location>
</feature>
<evidence type="ECO:0000313" key="2">
    <source>
        <dbReference type="EMBL" id="ORE16462.1"/>
    </source>
</evidence>
<dbReference type="OMA" id="DHILGAN"/>
<feature type="region of interest" description="Disordered" evidence="1">
    <location>
        <begin position="90"/>
        <end position="126"/>
    </location>
</feature>
<organism evidence="2 3">
    <name type="scientific">Rhizopus microsporus</name>
    <dbReference type="NCBI Taxonomy" id="58291"/>
    <lineage>
        <taxon>Eukaryota</taxon>
        <taxon>Fungi</taxon>
        <taxon>Fungi incertae sedis</taxon>
        <taxon>Mucoromycota</taxon>
        <taxon>Mucoromycotina</taxon>
        <taxon>Mucoromycetes</taxon>
        <taxon>Mucorales</taxon>
        <taxon>Mucorineae</taxon>
        <taxon>Rhizopodaceae</taxon>
        <taxon>Rhizopus</taxon>
    </lineage>
</organism>
<evidence type="ECO:0000256" key="1">
    <source>
        <dbReference type="SAM" id="MobiDB-lite"/>
    </source>
</evidence>
<feature type="compositionally biased region" description="Basic residues" evidence="1">
    <location>
        <begin position="220"/>
        <end position="237"/>
    </location>
</feature>
<feature type="compositionally biased region" description="Basic and acidic residues" evidence="1">
    <location>
        <begin position="94"/>
        <end position="104"/>
    </location>
</feature>
<feature type="region of interest" description="Disordered" evidence="1">
    <location>
        <begin position="173"/>
        <end position="257"/>
    </location>
</feature>
<proteinExistence type="predicted"/>